<sequence length="122" mass="12683">MAQVTALAALPVQRAAVRSTRPSQPARSGLRLTVRGRRVVALLALLPIVIAFVLIGTRAAQADAAGPTTAVIKVEAGQSLWDVAVAIAPNEDPRTTIWTIKALNGLTSSEVQSGQGLIVPVK</sequence>
<dbReference type="EMBL" id="CAEZYC010000084">
    <property type="protein sequence ID" value="CAB4716474.1"/>
    <property type="molecule type" value="Genomic_DNA"/>
</dbReference>
<dbReference type="Pfam" id="PF01476">
    <property type="entry name" value="LysM"/>
    <property type="match status" value="1"/>
</dbReference>
<evidence type="ECO:0000256" key="1">
    <source>
        <dbReference type="SAM" id="Phobius"/>
    </source>
</evidence>
<feature type="transmembrane region" description="Helical" evidence="1">
    <location>
        <begin position="38"/>
        <end position="55"/>
    </location>
</feature>
<evidence type="ECO:0000313" key="6">
    <source>
        <dbReference type="EMBL" id="CAB4812556.1"/>
    </source>
</evidence>
<gene>
    <name evidence="5" type="ORF">UFOPK2648_01178</name>
    <name evidence="6" type="ORF">UFOPK3037_01415</name>
    <name evidence="7" type="ORF">UFOPK3278_01219</name>
    <name evidence="3" type="ORF">UFOPK3406_01073</name>
    <name evidence="4" type="ORF">UFOPK3925_01303</name>
</gene>
<dbReference type="EMBL" id="CAFBIX010000066">
    <property type="protein sequence ID" value="CAB4850339.1"/>
    <property type="molecule type" value="Genomic_DNA"/>
</dbReference>
<keyword evidence="1" id="KW-0812">Transmembrane</keyword>
<evidence type="ECO:0000259" key="2">
    <source>
        <dbReference type="Pfam" id="PF01476"/>
    </source>
</evidence>
<protein>
    <submittedName>
        <fullName evidence="6">Unannotated protein</fullName>
    </submittedName>
</protein>
<dbReference type="EMBL" id="CAESAD010000011">
    <property type="protein sequence ID" value="CAB4343899.1"/>
    <property type="molecule type" value="Genomic_DNA"/>
</dbReference>
<reference evidence="6" key="1">
    <citation type="submission" date="2020-05" db="EMBL/GenBank/DDBJ databases">
        <authorList>
            <person name="Chiriac C."/>
            <person name="Salcher M."/>
            <person name="Ghai R."/>
            <person name="Kavagutti S V."/>
        </authorList>
    </citation>
    <scope>NUCLEOTIDE SEQUENCE</scope>
</reference>
<keyword evidence="1" id="KW-1133">Transmembrane helix</keyword>
<accession>A0A6J6YZ90</accession>
<dbReference type="InterPro" id="IPR018392">
    <property type="entry name" value="LysM"/>
</dbReference>
<name>A0A6J6YZ90_9ZZZZ</name>
<keyword evidence="1" id="KW-0472">Membrane</keyword>
<evidence type="ECO:0000313" key="3">
    <source>
        <dbReference type="EMBL" id="CAB4341894.1"/>
    </source>
</evidence>
<dbReference type="EMBL" id="CAFAAO010000023">
    <property type="protein sequence ID" value="CAB4812556.1"/>
    <property type="molecule type" value="Genomic_DNA"/>
</dbReference>
<feature type="domain" description="LysM" evidence="2">
    <location>
        <begin position="73"/>
        <end position="120"/>
    </location>
</feature>
<dbReference type="Gene3D" id="3.10.350.10">
    <property type="entry name" value="LysM domain"/>
    <property type="match status" value="1"/>
</dbReference>
<evidence type="ECO:0000313" key="5">
    <source>
        <dbReference type="EMBL" id="CAB4716474.1"/>
    </source>
</evidence>
<proteinExistence type="predicted"/>
<dbReference type="AlphaFoldDB" id="A0A6J6YZ90"/>
<organism evidence="6">
    <name type="scientific">freshwater metagenome</name>
    <dbReference type="NCBI Taxonomy" id="449393"/>
    <lineage>
        <taxon>unclassified sequences</taxon>
        <taxon>metagenomes</taxon>
        <taxon>ecological metagenomes</taxon>
    </lineage>
</organism>
<dbReference type="InterPro" id="IPR036779">
    <property type="entry name" value="LysM_dom_sf"/>
</dbReference>
<evidence type="ECO:0000313" key="7">
    <source>
        <dbReference type="EMBL" id="CAB4850339.1"/>
    </source>
</evidence>
<evidence type="ECO:0000313" key="4">
    <source>
        <dbReference type="EMBL" id="CAB4343899.1"/>
    </source>
</evidence>
<dbReference type="EMBL" id="CAESAI010000028">
    <property type="protein sequence ID" value="CAB4341894.1"/>
    <property type="molecule type" value="Genomic_DNA"/>
</dbReference>